<dbReference type="GO" id="GO:0006396">
    <property type="term" value="P:RNA processing"/>
    <property type="evidence" value="ECO:0007669"/>
    <property type="project" value="InterPro"/>
</dbReference>
<dbReference type="Pfam" id="PF02137">
    <property type="entry name" value="A_deamin"/>
    <property type="match status" value="1"/>
</dbReference>
<keyword evidence="3" id="KW-1185">Reference proteome</keyword>
<proteinExistence type="predicted"/>
<dbReference type="PROSITE" id="PS50141">
    <property type="entry name" value="A_DEAMIN_EDITASE"/>
    <property type="match status" value="1"/>
</dbReference>
<dbReference type="PROSITE" id="PS00818">
    <property type="entry name" value="DPS_1"/>
    <property type="match status" value="1"/>
</dbReference>
<dbReference type="PANTHER" id="PTHR10910:SF62">
    <property type="entry name" value="AT07585P-RELATED"/>
    <property type="match status" value="1"/>
</dbReference>
<comment type="caution">
    <text evidence="2">The sequence shown here is derived from an EMBL/GenBank/DDBJ whole genome shotgun (WGS) entry which is preliminary data.</text>
</comment>
<dbReference type="GO" id="GO:0005730">
    <property type="term" value="C:nucleolus"/>
    <property type="evidence" value="ECO:0007669"/>
    <property type="project" value="TreeGrafter"/>
</dbReference>
<dbReference type="AlphaFoldDB" id="A0A8J5GTL2"/>
<dbReference type="InterPro" id="IPR023188">
    <property type="entry name" value="DPS_DNA-bd_CS"/>
</dbReference>
<evidence type="ECO:0000313" key="3">
    <source>
        <dbReference type="Proteomes" id="UP000734854"/>
    </source>
</evidence>
<name>A0A8J5GTL2_ZINOF</name>
<organism evidence="2 3">
    <name type="scientific">Zingiber officinale</name>
    <name type="common">Ginger</name>
    <name type="synonym">Amomum zingiber</name>
    <dbReference type="NCBI Taxonomy" id="94328"/>
    <lineage>
        <taxon>Eukaryota</taxon>
        <taxon>Viridiplantae</taxon>
        <taxon>Streptophyta</taxon>
        <taxon>Embryophyta</taxon>
        <taxon>Tracheophyta</taxon>
        <taxon>Spermatophyta</taxon>
        <taxon>Magnoliopsida</taxon>
        <taxon>Liliopsida</taxon>
        <taxon>Zingiberales</taxon>
        <taxon>Zingiberaceae</taxon>
        <taxon>Zingiber</taxon>
    </lineage>
</organism>
<evidence type="ECO:0000313" key="2">
    <source>
        <dbReference type="EMBL" id="KAG6509611.1"/>
    </source>
</evidence>
<dbReference type="Proteomes" id="UP000734854">
    <property type="component" value="Unassembled WGS sequence"/>
</dbReference>
<dbReference type="GO" id="GO:0005737">
    <property type="term" value="C:cytoplasm"/>
    <property type="evidence" value="ECO:0007669"/>
    <property type="project" value="TreeGrafter"/>
</dbReference>
<dbReference type="EMBL" id="JACMSC010000008">
    <property type="protein sequence ID" value="KAG6509611.1"/>
    <property type="molecule type" value="Genomic_DNA"/>
</dbReference>
<dbReference type="SMART" id="SM00552">
    <property type="entry name" value="ADEAMc"/>
    <property type="match status" value="1"/>
</dbReference>
<accession>A0A8J5GTL2</accession>
<dbReference type="GO" id="GO:0003726">
    <property type="term" value="F:double-stranded RNA adenosine deaminase activity"/>
    <property type="evidence" value="ECO:0007669"/>
    <property type="project" value="TreeGrafter"/>
</dbReference>
<evidence type="ECO:0000259" key="1">
    <source>
        <dbReference type="PROSITE" id="PS50141"/>
    </source>
</evidence>
<dbReference type="GO" id="GO:0016722">
    <property type="term" value="F:oxidoreductase activity, acting on metal ions"/>
    <property type="evidence" value="ECO:0007669"/>
    <property type="project" value="InterPro"/>
</dbReference>
<protein>
    <recommendedName>
        <fullName evidence="1">A to I editase domain-containing protein</fullName>
    </recommendedName>
</protein>
<gene>
    <name evidence="2" type="ORF">ZIOFF_027611</name>
</gene>
<feature type="domain" description="A to I editase" evidence="1">
    <location>
        <begin position="65"/>
        <end position="420"/>
    </location>
</feature>
<dbReference type="GO" id="GO:0008251">
    <property type="term" value="F:tRNA-specific adenosine deaminase activity"/>
    <property type="evidence" value="ECO:0007669"/>
    <property type="project" value="TreeGrafter"/>
</dbReference>
<dbReference type="InterPro" id="IPR002466">
    <property type="entry name" value="A_deamin"/>
</dbReference>
<reference evidence="2 3" key="1">
    <citation type="submission" date="2020-08" db="EMBL/GenBank/DDBJ databases">
        <title>Plant Genome Project.</title>
        <authorList>
            <person name="Zhang R.-G."/>
        </authorList>
    </citation>
    <scope>NUCLEOTIDE SEQUENCE [LARGE SCALE GENOMIC DNA]</scope>
    <source>
        <tissue evidence="2">Rhizome</tissue>
    </source>
</reference>
<dbReference type="PANTHER" id="PTHR10910">
    <property type="entry name" value="EUKARYOTE SPECIFIC DSRNA BINDING PROTEIN"/>
    <property type="match status" value="1"/>
</dbReference>
<dbReference type="GO" id="GO:0006382">
    <property type="term" value="P:adenosine to inosine editing"/>
    <property type="evidence" value="ECO:0007669"/>
    <property type="project" value="TreeGrafter"/>
</dbReference>
<dbReference type="GO" id="GO:0003725">
    <property type="term" value="F:double-stranded RNA binding"/>
    <property type="evidence" value="ECO:0007669"/>
    <property type="project" value="TreeGrafter"/>
</dbReference>
<sequence length="430" mass="48039">MYSSPLPSRPRWEEAEKSRWGESVSEVVLGLYRSLPKKGKPQGKETTVLAAFLLSSPSDVLEVVALGTGTKCIGRSFLCPGGDVVNDSHAEVIARRSLVRYFYAEIERLDRIQKDGRDRLGLDDASSSCFDLDDSCLGQTKYKMKPGWGLHMYITQFPCGVFSYPSIQADVPTKTRGGELSIRCSNGNYQTNGIDHFAGEHPQMSTVVQKKPGRGDATLSMSCFDKITHWSVVGVQGSFLHFIFEESTLTCYHPHQLPYPKSNRTLGDILLNATAKHLGSLIEHLTCPFRINCIYVYIMHFRPKSSFHFHTFDANLTCGYSICWNKSGLHEVVLGTTGRKQGTSSKGALLRSTESSLCKRRLLEVFVSLRCSSSLLLQSAEISYSELKAMAHEYQSCLRMLRESPAFDSWHRKPADLEMFSIAQLSVSSE</sequence>